<gene>
    <name evidence="4" type="ORF">K443DRAFT_134106</name>
</gene>
<feature type="domain" description="XPG-I" evidence="2">
    <location>
        <begin position="121"/>
        <end position="191"/>
    </location>
</feature>
<dbReference type="InterPro" id="IPR006084">
    <property type="entry name" value="XPG/Rad2"/>
</dbReference>
<evidence type="ECO:0000313" key="4">
    <source>
        <dbReference type="EMBL" id="KIJ96573.1"/>
    </source>
</evidence>
<dbReference type="PANTHER" id="PTHR11081:SF75">
    <property type="entry name" value="ENDONUCLEASE, PUTATIVE (AFU_ORTHOLOGUE AFUA_3G13260)-RELATED"/>
    <property type="match status" value="1"/>
</dbReference>
<sequence>MGVPGLPKILEPARRVQTLTEFATKEGFQLNPHGDNMVRVGVDVSIWICQAQAAANSMPRTQQGENPALRIIFFRVCHLLAQSIQPVFVADGPDRPCVKRSVNVRADKPHWMEAYVEDFVREAGCPMYRAPGEAEAELAQLTAHGLIKAVLTTDFDVFLFGGTYMIKPPNIKTDGDRITYYTYVGLPGCGLKITHQLAQGELADLLFTAATTLPQQDLEAFLHGWRNKLINELLCDPHGLLKAKHPMLVQNIPPDFPKLDVLHLYTCPVTSWSENGEGPDTASWTLRQLNLAKLAVLCEKSFSWGSAGIINDRFQKNVWPAAPVDTPGAVDEQLSRSSLLHIRQKKLGPGGPVTGANVDGFSVKIATLALARETASNFDENMHKKILQQMQEPFYPWIPSQILKRKVPDLTNEFGARTRKKKKPRQQQGIMSDSDDRVILTTAATSNAVASSPHTTLAPNAIASSSGMAVAATAGSYLNPIAVDEDEPKGGFLGFIDLT</sequence>
<evidence type="ECO:0008006" key="6">
    <source>
        <dbReference type="Google" id="ProtNLM"/>
    </source>
</evidence>
<dbReference type="PANTHER" id="PTHR11081">
    <property type="entry name" value="FLAP ENDONUCLEASE FAMILY MEMBER"/>
    <property type="match status" value="1"/>
</dbReference>
<dbReference type="Proteomes" id="UP000054477">
    <property type="component" value="Unassembled WGS sequence"/>
</dbReference>
<dbReference type="SUPFAM" id="SSF88723">
    <property type="entry name" value="PIN domain-like"/>
    <property type="match status" value="1"/>
</dbReference>
<accession>A0A0C9X5M5</accession>
<dbReference type="STRING" id="1095629.A0A0C9X5M5"/>
<dbReference type="GO" id="GO:0006974">
    <property type="term" value="P:DNA damage response"/>
    <property type="evidence" value="ECO:0007669"/>
    <property type="project" value="UniProtKB-ARBA"/>
</dbReference>
<dbReference type="SMART" id="SM00484">
    <property type="entry name" value="XPGI"/>
    <property type="match status" value="1"/>
</dbReference>
<feature type="region of interest" description="Disordered" evidence="1">
    <location>
        <begin position="416"/>
        <end position="435"/>
    </location>
</feature>
<keyword evidence="5" id="KW-1185">Reference proteome</keyword>
<proteinExistence type="predicted"/>
<dbReference type="PRINTS" id="PR00853">
    <property type="entry name" value="XPGRADSUPER"/>
</dbReference>
<dbReference type="InterPro" id="IPR006086">
    <property type="entry name" value="XPG-I_dom"/>
</dbReference>
<evidence type="ECO:0000256" key="1">
    <source>
        <dbReference type="SAM" id="MobiDB-lite"/>
    </source>
</evidence>
<evidence type="ECO:0000259" key="3">
    <source>
        <dbReference type="SMART" id="SM00485"/>
    </source>
</evidence>
<dbReference type="InterPro" id="IPR029060">
    <property type="entry name" value="PIN-like_dom_sf"/>
</dbReference>
<dbReference type="EMBL" id="KN838717">
    <property type="protein sequence ID" value="KIJ96573.1"/>
    <property type="molecule type" value="Genomic_DNA"/>
</dbReference>
<dbReference type="OrthoDB" id="2148513at2759"/>
<dbReference type="Pfam" id="PF00867">
    <property type="entry name" value="XPG_I"/>
    <property type="match status" value="1"/>
</dbReference>
<dbReference type="Gene3D" id="3.40.50.1010">
    <property type="entry name" value="5'-nuclease"/>
    <property type="match status" value="2"/>
</dbReference>
<evidence type="ECO:0000313" key="5">
    <source>
        <dbReference type="Proteomes" id="UP000054477"/>
    </source>
</evidence>
<dbReference type="Pfam" id="PF00752">
    <property type="entry name" value="XPG_N"/>
    <property type="match status" value="1"/>
</dbReference>
<evidence type="ECO:0000259" key="2">
    <source>
        <dbReference type="SMART" id="SM00484"/>
    </source>
</evidence>
<reference evidence="5" key="2">
    <citation type="submission" date="2015-01" db="EMBL/GenBank/DDBJ databases">
        <title>Evolutionary Origins and Diversification of the Mycorrhizal Mutualists.</title>
        <authorList>
            <consortium name="DOE Joint Genome Institute"/>
            <consortium name="Mycorrhizal Genomics Consortium"/>
            <person name="Kohler A."/>
            <person name="Kuo A."/>
            <person name="Nagy L.G."/>
            <person name="Floudas D."/>
            <person name="Copeland A."/>
            <person name="Barry K.W."/>
            <person name="Cichocki N."/>
            <person name="Veneault-Fourrey C."/>
            <person name="LaButti K."/>
            <person name="Lindquist E.A."/>
            <person name="Lipzen A."/>
            <person name="Lundell T."/>
            <person name="Morin E."/>
            <person name="Murat C."/>
            <person name="Riley R."/>
            <person name="Ohm R."/>
            <person name="Sun H."/>
            <person name="Tunlid A."/>
            <person name="Henrissat B."/>
            <person name="Grigoriev I.V."/>
            <person name="Hibbett D.S."/>
            <person name="Martin F."/>
        </authorList>
    </citation>
    <scope>NUCLEOTIDE SEQUENCE [LARGE SCALE GENOMIC DNA]</scope>
    <source>
        <strain evidence="5">LaAM-08-1</strain>
    </source>
</reference>
<dbReference type="HOGENOM" id="CLU_007575_3_1_1"/>
<dbReference type="GO" id="GO:0017108">
    <property type="term" value="F:5'-flap endonuclease activity"/>
    <property type="evidence" value="ECO:0007669"/>
    <property type="project" value="TreeGrafter"/>
</dbReference>
<protein>
    <recommendedName>
        <fullName evidence="6">XPG-I domain-containing protein</fullName>
    </recommendedName>
</protein>
<dbReference type="CDD" id="cd09870">
    <property type="entry name" value="PIN_YEN1"/>
    <property type="match status" value="1"/>
</dbReference>
<name>A0A0C9X5M5_9AGAR</name>
<dbReference type="AlphaFoldDB" id="A0A0C9X5M5"/>
<feature type="domain" description="XPG N-terminal" evidence="3">
    <location>
        <begin position="1"/>
        <end position="112"/>
    </location>
</feature>
<organism evidence="4 5">
    <name type="scientific">Laccaria amethystina LaAM-08-1</name>
    <dbReference type="NCBI Taxonomy" id="1095629"/>
    <lineage>
        <taxon>Eukaryota</taxon>
        <taxon>Fungi</taxon>
        <taxon>Dikarya</taxon>
        <taxon>Basidiomycota</taxon>
        <taxon>Agaricomycotina</taxon>
        <taxon>Agaricomycetes</taxon>
        <taxon>Agaricomycetidae</taxon>
        <taxon>Agaricales</taxon>
        <taxon>Agaricineae</taxon>
        <taxon>Hydnangiaceae</taxon>
        <taxon>Laccaria</taxon>
    </lineage>
</organism>
<reference evidence="4 5" key="1">
    <citation type="submission" date="2014-04" db="EMBL/GenBank/DDBJ databases">
        <authorList>
            <consortium name="DOE Joint Genome Institute"/>
            <person name="Kuo A."/>
            <person name="Kohler A."/>
            <person name="Nagy L.G."/>
            <person name="Floudas D."/>
            <person name="Copeland A."/>
            <person name="Barry K.W."/>
            <person name="Cichocki N."/>
            <person name="Veneault-Fourrey C."/>
            <person name="LaButti K."/>
            <person name="Lindquist E.A."/>
            <person name="Lipzen A."/>
            <person name="Lundell T."/>
            <person name="Morin E."/>
            <person name="Murat C."/>
            <person name="Sun H."/>
            <person name="Tunlid A."/>
            <person name="Henrissat B."/>
            <person name="Grigoriev I.V."/>
            <person name="Hibbett D.S."/>
            <person name="Martin F."/>
            <person name="Nordberg H.P."/>
            <person name="Cantor M.N."/>
            <person name="Hua S.X."/>
        </authorList>
    </citation>
    <scope>NUCLEOTIDE SEQUENCE [LARGE SCALE GENOMIC DNA]</scope>
    <source>
        <strain evidence="4 5">LaAM-08-1</strain>
    </source>
</reference>
<dbReference type="SMART" id="SM00485">
    <property type="entry name" value="XPGN"/>
    <property type="match status" value="1"/>
</dbReference>
<dbReference type="InterPro" id="IPR006085">
    <property type="entry name" value="XPG_DNA_repair_N"/>
</dbReference>